<name>A0A931CK54_9ACTN</name>
<dbReference type="InterPro" id="IPR007278">
    <property type="entry name" value="DUF397"/>
</dbReference>
<organism evidence="2 3">
    <name type="scientific">Actinoplanes aureus</name>
    <dbReference type="NCBI Taxonomy" id="2792083"/>
    <lineage>
        <taxon>Bacteria</taxon>
        <taxon>Bacillati</taxon>
        <taxon>Actinomycetota</taxon>
        <taxon>Actinomycetes</taxon>
        <taxon>Micromonosporales</taxon>
        <taxon>Micromonosporaceae</taxon>
        <taxon>Actinoplanes</taxon>
    </lineage>
</organism>
<keyword evidence="3" id="KW-1185">Reference proteome</keyword>
<proteinExistence type="predicted"/>
<comment type="caution">
    <text evidence="2">The sequence shown here is derived from an EMBL/GenBank/DDBJ whole genome shotgun (WGS) entry which is preliminary data.</text>
</comment>
<sequence>MNNASAPTWRKSSRCSTSTCVEVATVGGAMLIRNSSTPAAPPLRISRKDWEGFLDAIVAGNYRD</sequence>
<evidence type="ECO:0000313" key="2">
    <source>
        <dbReference type="EMBL" id="MBG0569167.1"/>
    </source>
</evidence>
<dbReference type="Proteomes" id="UP000598146">
    <property type="component" value="Unassembled WGS sequence"/>
</dbReference>
<dbReference type="Pfam" id="PF04149">
    <property type="entry name" value="DUF397"/>
    <property type="match status" value="1"/>
</dbReference>
<evidence type="ECO:0000259" key="1">
    <source>
        <dbReference type="Pfam" id="PF04149"/>
    </source>
</evidence>
<protein>
    <submittedName>
        <fullName evidence="2">DUF397 domain-containing protein</fullName>
    </submittedName>
</protein>
<gene>
    <name evidence="2" type="ORF">I4J89_47945</name>
</gene>
<accession>A0A931CK54</accession>
<reference evidence="2" key="1">
    <citation type="submission" date="2020-11" db="EMBL/GenBank/DDBJ databases">
        <title>Isolation and identification of active actinomycetes.</title>
        <authorList>
            <person name="Sun X."/>
        </authorList>
    </citation>
    <scope>NUCLEOTIDE SEQUENCE</scope>
    <source>
        <strain evidence="2">NEAU-A11</strain>
    </source>
</reference>
<feature type="domain" description="DUF397" evidence="1">
    <location>
        <begin position="8"/>
        <end position="57"/>
    </location>
</feature>
<evidence type="ECO:0000313" key="3">
    <source>
        <dbReference type="Proteomes" id="UP000598146"/>
    </source>
</evidence>
<dbReference type="RefSeq" id="WP_196420911.1">
    <property type="nucleotide sequence ID" value="NZ_JADQTO010000056.1"/>
</dbReference>
<dbReference type="AlphaFoldDB" id="A0A931CK54"/>
<dbReference type="EMBL" id="JADQTO010000056">
    <property type="protein sequence ID" value="MBG0569167.1"/>
    <property type="molecule type" value="Genomic_DNA"/>
</dbReference>